<evidence type="ECO:0000313" key="3">
    <source>
        <dbReference type="Proteomes" id="UP001209682"/>
    </source>
</evidence>
<comment type="caution">
    <text evidence="2">The sequence shown here is derived from an EMBL/GenBank/DDBJ whole genome shotgun (WGS) entry which is preliminary data.</text>
</comment>
<gene>
    <name evidence="2" type="ORF">OKC24_04870</name>
</gene>
<accession>A0ABT3NG23</accession>
<dbReference type="EMBL" id="JAPEQW010000004">
    <property type="protein sequence ID" value="MCW8038508.1"/>
    <property type="molecule type" value="Genomic_DNA"/>
</dbReference>
<keyword evidence="3" id="KW-1185">Reference proteome</keyword>
<protein>
    <submittedName>
        <fullName evidence="2">Inovirus Gp2 family protein</fullName>
    </submittedName>
</protein>
<name>A0ABT3NG23_9GAMM</name>
<dbReference type="Pfam" id="PF11726">
    <property type="entry name" value="YagK_YfjJ_C"/>
    <property type="match status" value="1"/>
</dbReference>
<evidence type="ECO:0000313" key="2">
    <source>
        <dbReference type="EMBL" id="MCW8038508.1"/>
    </source>
</evidence>
<proteinExistence type="predicted"/>
<dbReference type="RefSeq" id="WP_265464850.1">
    <property type="nucleotide sequence ID" value="NZ_JAPEQW010000004.1"/>
</dbReference>
<dbReference type="InterPro" id="IPR057271">
    <property type="entry name" value="YagK_YfjJ_C"/>
</dbReference>
<reference evidence="2 3" key="1">
    <citation type="submission" date="2022-11" db="EMBL/GenBank/DDBJ databases">
        <title>Acinetobacter entericus sp. nov., isolated from the gut of the plastic-eating larvae of the Coleoptera insect Zophobas atratus.</title>
        <authorList>
            <person name="Dong X."/>
            <person name="Yang Y."/>
        </authorList>
    </citation>
    <scope>NUCLEOTIDE SEQUENCE [LARGE SCALE GENOMIC DNA]</scope>
    <source>
        <strain evidence="2 3">BIT-DXN8</strain>
    </source>
</reference>
<dbReference type="Proteomes" id="UP001209682">
    <property type="component" value="Unassembled WGS sequence"/>
</dbReference>
<evidence type="ECO:0000259" key="1">
    <source>
        <dbReference type="Pfam" id="PF11726"/>
    </source>
</evidence>
<sequence length="289" mass="34779">MSIVVNESKLLISIERFVENVAERMHQPRNFYNNLIDLLIQFDEIYEFDFYYSDSIGAFIELLLDMDEYLDDREQLLYRLTDLSFIEIQQSFKKHYRRHNRELRDHRSSESRNTKILVQRMKKINDRYSRILVVRVDLAYPLKYQDQIGIQEFSDDMDVLRTRLRDQDTIFKGLIEYAWALEQGEKKGYHCHLLLVYKGSERRNAYWIADQVGKLWIDITDGLGCHFNCHTSEYLKQFLDRDRLGIGMIRRNNPDEVKNMLDTVAYLVRPEKDAQHLRVKTKKRMRTFG</sequence>
<organism evidence="2 3">
    <name type="scientific">Acinetobacter entericus</name>
    <dbReference type="NCBI Taxonomy" id="2989714"/>
    <lineage>
        <taxon>Bacteria</taxon>
        <taxon>Pseudomonadati</taxon>
        <taxon>Pseudomonadota</taxon>
        <taxon>Gammaproteobacteria</taxon>
        <taxon>Moraxellales</taxon>
        <taxon>Moraxellaceae</taxon>
        <taxon>Acinetobacter</taxon>
    </lineage>
</organism>
<feature type="domain" description="YagK/YfjJ C-terminal" evidence="1">
    <location>
        <begin position="127"/>
        <end position="289"/>
    </location>
</feature>